<reference evidence="2" key="1">
    <citation type="journal article" date="2020" name="mSystems">
        <title>Genome- and Community-Level Interaction Insights into Carbon Utilization and Element Cycling Functions of Hydrothermarchaeota in Hydrothermal Sediment.</title>
        <authorList>
            <person name="Zhou Z."/>
            <person name="Liu Y."/>
            <person name="Xu W."/>
            <person name="Pan J."/>
            <person name="Luo Z.H."/>
            <person name="Li M."/>
        </authorList>
    </citation>
    <scope>NUCLEOTIDE SEQUENCE [LARGE SCALE GENOMIC DNA]</scope>
    <source>
        <strain evidence="2">HyVt-527</strain>
    </source>
</reference>
<keyword evidence="1" id="KW-0732">Signal</keyword>
<dbReference type="Proteomes" id="UP000886124">
    <property type="component" value="Unassembled WGS sequence"/>
</dbReference>
<comment type="caution">
    <text evidence="2">The sequence shown here is derived from an EMBL/GenBank/DDBJ whole genome shotgun (WGS) entry which is preliminary data.</text>
</comment>
<accession>A0A7V5UDW5</accession>
<evidence type="ECO:0000313" key="2">
    <source>
        <dbReference type="EMBL" id="HHJ51690.1"/>
    </source>
</evidence>
<feature type="signal peptide" evidence="1">
    <location>
        <begin position="1"/>
        <end position="19"/>
    </location>
</feature>
<evidence type="ECO:0008006" key="3">
    <source>
        <dbReference type="Google" id="ProtNLM"/>
    </source>
</evidence>
<evidence type="ECO:0000256" key="1">
    <source>
        <dbReference type="SAM" id="SignalP"/>
    </source>
</evidence>
<proteinExistence type="predicted"/>
<dbReference type="AlphaFoldDB" id="A0A7V5UDW5"/>
<sequence length="384" mass="44403">MNRVIIPILLFMLNAVAFAQTSFSVDASTYYDDNLYRSPEAESDFLNQIGIKLNYSPEETNFSYFINGNYFSFAANNTRNFLLSTIGTNYDRSFGSEDQHEFFFGADWTWRMDQTEYDYYDYNQLYAFSGLKLNLNYFYLKTGYNFRYRKYSNLSELNNSRHYAFVQLNKSFATKTSLILEGDLGYKSFAGQVLANSGSDDMWGHGRRGGMHAVYSESSIPSMSHAILLARVAQSLHPRVGVYVQYRKQISLTNETSYQNVESYFQDEELFDDPFSYSSETVSGQLTWILPWQMKLQAGGGALAKEYISEQAFVSADDSLGSGGIRKDNRTFFYANLSKNFFIGKTWLKLLKLTFEYSFIDNRSNSYWYDYKNGVSGINLQWKF</sequence>
<dbReference type="EMBL" id="DROD01000047">
    <property type="protein sequence ID" value="HHJ51690.1"/>
    <property type="molecule type" value="Genomic_DNA"/>
</dbReference>
<name>A0A7V5UDW5_CALAY</name>
<gene>
    <name evidence="2" type="ORF">ENJ89_00720</name>
</gene>
<protein>
    <recommendedName>
        <fullName evidence="3">DUF560 domain-containing protein</fullName>
    </recommendedName>
</protein>
<organism evidence="2">
    <name type="scientific">Caldithrix abyssi</name>
    <dbReference type="NCBI Taxonomy" id="187145"/>
    <lineage>
        <taxon>Bacteria</taxon>
        <taxon>Pseudomonadati</taxon>
        <taxon>Calditrichota</taxon>
        <taxon>Calditrichia</taxon>
        <taxon>Calditrichales</taxon>
        <taxon>Calditrichaceae</taxon>
        <taxon>Caldithrix</taxon>
    </lineage>
</organism>
<feature type="chain" id="PRO_5031197037" description="DUF560 domain-containing protein" evidence="1">
    <location>
        <begin position="20"/>
        <end position="384"/>
    </location>
</feature>